<evidence type="ECO:0000313" key="2">
    <source>
        <dbReference type="EMBL" id="KAF5747665.1"/>
    </source>
</evidence>
<dbReference type="PANTHER" id="PTHR33257">
    <property type="entry name" value="OS05G0165500 PROTEIN"/>
    <property type="match status" value="1"/>
</dbReference>
<dbReference type="PANTHER" id="PTHR33257:SF4">
    <property type="entry name" value="EXPRESSED PROTEIN"/>
    <property type="match status" value="1"/>
</dbReference>
<proteinExistence type="predicted"/>
<dbReference type="Proteomes" id="UP000593562">
    <property type="component" value="Unassembled WGS sequence"/>
</dbReference>
<organism evidence="2 3">
    <name type="scientific">Tripterygium wilfordii</name>
    <name type="common">Thunder God vine</name>
    <dbReference type="NCBI Taxonomy" id="458696"/>
    <lineage>
        <taxon>Eukaryota</taxon>
        <taxon>Viridiplantae</taxon>
        <taxon>Streptophyta</taxon>
        <taxon>Embryophyta</taxon>
        <taxon>Tracheophyta</taxon>
        <taxon>Spermatophyta</taxon>
        <taxon>Magnoliopsida</taxon>
        <taxon>eudicotyledons</taxon>
        <taxon>Gunneridae</taxon>
        <taxon>Pentapetalae</taxon>
        <taxon>rosids</taxon>
        <taxon>fabids</taxon>
        <taxon>Celastrales</taxon>
        <taxon>Celastraceae</taxon>
        <taxon>Tripterygium</taxon>
    </lineage>
</organism>
<reference evidence="2 3" key="1">
    <citation type="journal article" date="2020" name="Nat. Commun.">
        <title>Genome of Tripterygium wilfordii and identification of cytochrome P450 involved in triptolide biosynthesis.</title>
        <authorList>
            <person name="Tu L."/>
            <person name="Su P."/>
            <person name="Zhang Z."/>
            <person name="Gao L."/>
            <person name="Wang J."/>
            <person name="Hu T."/>
            <person name="Zhou J."/>
            <person name="Zhang Y."/>
            <person name="Zhao Y."/>
            <person name="Liu Y."/>
            <person name="Song Y."/>
            <person name="Tong Y."/>
            <person name="Lu Y."/>
            <person name="Yang J."/>
            <person name="Xu C."/>
            <person name="Jia M."/>
            <person name="Peters R.J."/>
            <person name="Huang L."/>
            <person name="Gao W."/>
        </authorList>
    </citation>
    <scope>NUCLEOTIDE SEQUENCE [LARGE SCALE GENOMIC DNA]</scope>
    <source>
        <strain evidence="3">cv. XIE 37</strain>
        <tissue evidence="2">Leaf</tissue>
    </source>
</reference>
<evidence type="ECO:0000313" key="3">
    <source>
        <dbReference type="Proteomes" id="UP000593562"/>
    </source>
</evidence>
<evidence type="ECO:0000256" key="1">
    <source>
        <dbReference type="SAM" id="MobiDB-lite"/>
    </source>
</evidence>
<keyword evidence="3" id="KW-1185">Reference proteome</keyword>
<accession>A0A7J7DMS9</accession>
<dbReference type="EMBL" id="JAAARO010000005">
    <property type="protein sequence ID" value="KAF5747665.1"/>
    <property type="molecule type" value="Genomic_DNA"/>
</dbReference>
<name>A0A7J7DMS9_TRIWF</name>
<feature type="region of interest" description="Disordered" evidence="1">
    <location>
        <begin position="113"/>
        <end position="132"/>
    </location>
</feature>
<dbReference type="AlphaFoldDB" id="A0A7J7DMS9"/>
<sequence>MFTSNSDVPEKSLHMKQDGKFFSKLLTREANNNPSFRVYNGGVVGSVPFMWESRPGTPKNKLCENSLRPLTPPPSYHYFDSNKKPIKKNSRSSLLYSLFPRINLRRNRKSNVFSTRTNPLSSSSLSSNSSSSFALSNSRYCDERSSVSSFHSVADCEEVQSGSPRSVLCFGLNRGFVCHFGGCKKW</sequence>
<comment type="caution">
    <text evidence="2">The sequence shown here is derived from an EMBL/GenBank/DDBJ whole genome shotgun (WGS) entry which is preliminary data.</text>
</comment>
<feature type="compositionally biased region" description="Low complexity" evidence="1">
    <location>
        <begin position="118"/>
        <end position="132"/>
    </location>
</feature>
<protein>
    <submittedName>
        <fullName evidence="2">Uncharacterized protein</fullName>
    </submittedName>
</protein>
<gene>
    <name evidence="2" type="ORF">HS088_TW05G00392</name>
</gene>
<dbReference type="InParanoid" id="A0A7J7DMS9"/>